<accession>A0A2J6PHE0</accession>
<dbReference type="Proteomes" id="UP000235672">
    <property type="component" value="Unassembled WGS sequence"/>
</dbReference>
<feature type="region of interest" description="Disordered" evidence="1">
    <location>
        <begin position="154"/>
        <end position="173"/>
    </location>
</feature>
<dbReference type="EMBL" id="KZ613532">
    <property type="protein sequence ID" value="PMD13389.1"/>
    <property type="molecule type" value="Genomic_DNA"/>
</dbReference>
<dbReference type="OrthoDB" id="3477286at2759"/>
<dbReference type="PANTHER" id="PTHR24148:SF64">
    <property type="entry name" value="HETEROKARYON INCOMPATIBILITY DOMAIN-CONTAINING PROTEIN"/>
    <property type="match status" value="1"/>
</dbReference>
<evidence type="ECO:0000259" key="2">
    <source>
        <dbReference type="Pfam" id="PF06985"/>
    </source>
</evidence>
<keyword evidence="4" id="KW-1185">Reference proteome</keyword>
<dbReference type="Pfam" id="PF26639">
    <property type="entry name" value="Het-6_barrel"/>
    <property type="match status" value="1"/>
</dbReference>
<dbReference type="AlphaFoldDB" id="A0A2J6PHE0"/>
<dbReference type="InterPro" id="IPR052895">
    <property type="entry name" value="HetReg/Transcr_Mod"/>
</dbReference>
<dbReference type="STRING" id="1745343.A0A2J6PHE0"/>
<dbReference type="InterPro" id="IPR010730">
    <property type="entry name" value="HET"/>
</dbReference>
<organism evidence="3 4">
    <name type="scientific">Hyaloscypha hepaticicola</name>
    <dbReference type="NCBI Taxonomy" id="2082293"/>
    <lineage>
        <taxon>Eukaryota</taxon>
        <taxon>Fungi</taxon>
        <taxon>Dikarya</taxon>
        <taxon>Ascomycota</taxon>
        <taxon>Pezizomycotina</taxon>
        <taxon>Leotiomycetes</taxon>
        <taxon>Helotiales</taxon>
        <taxon>Hyaloscyphaceae</taxon>
        <taxon>Hyaloscypha</taxon>
    </lineage>
</organism>
<protein>
    <recommendedName>
        <fullName evidence="2">Heterokaryon incompatibility domain-containing protein</fullName>
    </recommendedName>
</protein>
<dbReference type="PANTHER" id="PTHR24148">
    <property type="entry name" value="ANKYRIN REPEAT DOMAIN-CONTAINING PROTEIN 39 HOMOLOG-RELATED"/>
    <property type="match status" value="1"/>
</dbReference>
<sequence>MNEEWLQASGACLAAPEQTLPTLSDEGGGENLLGDQGGIETSERREKLNLLKCKRCRDARKKCRANHVWPQKSEKCLSQGLVALRACSEPALKNPRGTLDLSEVDLRSETSLIAGRLDPQINESDDYTSSDEPKEPSTFEGPRRTAVLKRIKREHPKAAPETQPPALSDEDQFPTSVYTPLAAGEFRILQLAPGRHDDDICCSFMIASMAESDKVKYEAISYLWGSPRPQQLAQINLLDPHGKVHPINIRINLFHALRRLRHPKKMKPMWIDALCIDRKTTHEMNTQVSMKRYLFRNAQNLCFWIGEDEDCKNALKFIPRILDLFRIDKLIRDDSAIDDWAAFVALLKNPVWSRLWILQEVAVSQNTTLHCGQVAIHYGDLVDAMALFRTCQEQISILFRHNQKNENVLLDRRLSVAERFIDVSMNVFRPTSSGNVERLLSLETLVCYLSDLDCADPLDRIYSVLAISKDGPAPWGKTPIEHDMVLHIDYDKSVLDVYQEFVVQTIKTSHSLDIICRNWASRVPQTEVHLPTWVRPLQFSSQQNANIGYISERIEADSMVGLPGKNYYNASGGRKTIFYLEDSQPRYIPCSLSVCGLRVDTISNLGPRAEEGIILQEWFELGQCDLVLDELPDAFWMTLVAGRGPKGSTLPSWYNRAFKYCLLLSPTGNINTNRIIDEMKSQSPLVVDFLRRVQSVIWNRKFFVSSNKYIGLAPPAAQVGDFICILYGCSVPVVLRRQEDMNGKGFFQVVGESYVHRIMDGEALATAKASGIFEEDFELR</sequence>
<evidence type="ECO:0000313" key="4">
    <source>
        <dbReference type="Proteomes" id="UP000235672"/>
    </source>
</evidence>
<evidence type="ECO:0000256" key="1">
    <source>
        <dbReference type="SAM" id="MobiDB-lite"/>
    </source>
</evidence>
<name>A0A2J6PHE0_9HELO</name>
<gene>
    <name evidence="3" type="ORF">NA56DRAFT_612283</name>
</gene>
<feature type="region of interest" description="Disordered" evidence="1">
    <location>
        <begin position="112"/>
        <end position="145"/>
    </location>
</feature>
<proteinExistence type="predicted"/>
<reference evidence="3 4" key="1">
    <citation type="submission" date="2016-05" db="EMBL/GenBank/DDBJ databases">
        <title>A degradative enzymes factory behind the ericoid mycorrhizal symbiosis.</title>
        <authorList>
            <consortium name="DOE Joint Genome Institute"/>
            <person name="Martino E."/>
            <person name="Morin E."/>
            <person name="Grelet G."/>
            <person name="Kuo A."/>
            <person name="Kohler A."/>
            <person name="Daghino S."/>
            <person name="Barry K."/>
            <person name="Choi C."/>
            <person name="Cichocki N."/>
            <person name="Clum A."/>
            <person name="Copeland A."/>
            <person name="Hainaut M."/>
            <person name="Haridas S."/>
            <person name="Labutti K."/>
            <person name="Lindquist E."/>
            <person name="Lipzen A."/>
            <person name="Khouja H.-R."/>
            <person name="Murat C."/>
            <person name="Ohm R."/>
            <person name="Olson A."/>
            <person name="Spatafora J."/>
            <person name="Veneault-Fourrey C."/>
            <person name="Henrissat B."/>
            <person name="Grigoriev I."/>
            <person name="Martin F."/>
            <person name="Perotto S."/>
        </authorList>
    </citation>
    <scope>NUCLEOTIDE SEQUENCE [LARGE SCALE GENOMIC DNA]</scope>
    <source>
        <strain evidence="3 4">UAMH 7357</strain>
    </source>
</reference>
<feature type="compositionally biased region" description="Basic and acidic residues" evidence="1">
    <location>
        <begin position="131"/>
        <end position="143"/>
    </location>
</feature>
<evidence type="ECO:0000313" key="3">
    <source>
        <dbReference type="EMBL" id="PMD13389.1"/>
    </source>
</evidence>
<feature type="region of interest" description="Disordered" evidence="1">
    <location>
        <begin position="17"/>
        <end position="40"/>
    </location>
</feature>
<dbReference type="Pfam" id="PF06985">
    <property type="entry name" value="HET"/>
    <property type="match status" value="1"/>
</dbReference>
<feature type="domain" description="Heterokaryon incompatibility" evidence="2">
    <location>
        <begin position="217"/>
        <end position="360"/>
    </location>
</feature>